<sequence length="63" mass="7134">MRRGFINGLLVGGILGTLVGLFTSPQMKPTPEKYLMGRTKKIGRRAGKIISEMTHDFRRIMKK</sequence>
<feature type="transmembrane region" description="Helical" evidence="1">
    <location>
        <begin position="6"/>
        <end position="23"/>
    </location>
</feature>
<organism evidence="2 3">
    <name type="scientific">Thermanaerosceptrum fracticalcis</name>
    <dbReference type="NCBI Taxonomy" id="1712410"/>
    <lineage>
        <taxon>Bacteria</taxon>
        <taxon>Bacillati</taxon>
        <taxon>Bacillota</taxon>
        <taxon>Clostridia</taxon>
        <taxon>Eubacteriales</taxon>
        <taxon>Peptococcaceae</taxon>
        <taxon>Thermanaerosceptrum</taxon>
    </lineage>
</organism>
<proteinExistence type="predicted"/>
<accession>A0A7G6DZQ7</accession>
<dbReference type="Proteomes" id="UP000515847">
    <property type="component" value="Chromosome"/>
</dbReference>
<keyword evidence="1" id="KW-1133">Transmembrane helix</keyword>
<dbReference type="RefSeq" id="WP_034421719.1">
    <property type="nucleotide sequence ID" value="NZ_CP045798.1"/>
</dbReference>
<evidence type="ECO:0000256" key="1">
    <source>
        <dbReference type="SAM" id="Phobius"/>
    </source>
</evidence>
<keyword evidence="1" id="KW-0812">Transmembrane</keyword>
<dbReference type="AlphaFoldDB" id="A0A7G6DZQ7"/>
<evidence type="ECO:0000313" key="2">
    <source>
        <dbReference type="EMBL" id="QNB45311.1"/>
    </source>
</evidence>
<dbReference type="EMBL" id="CP045798">
    <property type="protein sequence ID" value="QNB45311.1"/>
    <property type="molecule type" value="Genomic_DNA"/>
</dbReference>
<keyword evidence="1" id="KW-0472">Membrane</keyword>
<dbReference type="KEGG" id="tfr:BR63_02685"/>
<protein>
    <submittedName>
        <fullName evidence="2">YtxH domain-containing protein</fullName>
    </submittedName>
</protein>
<keyword evidence="3" id="KW-1185">Reference proteome</keyword>
<evidence type="ECO:0000313" key="3">
    <source>
        <dbReference type="Proteomes" id="UP000515847"/>
    </source>
</evidence>
<reference evidence="2 3" key="1">
    <citation type="journal article" date="2019" name="Front. Microbiol.">
        <title>Thermoanaerosceptrum fracticalcis gen. nov. sp. nov., a Novel Fumarate-Fermenting Microorganism From a Deep Fractured Carbonate Aquifer of the US Great Basin.</title>
        <authorList>
            <person name="Hamilton-Brehm S.D."/>
            <person name="Stewart L.E."/>
            <person name="Zavarin M."/>
            <person name="Caldwell M."/>
            <person name="Lawson P.A."/>
            <person name="Onstott T.C."/>
            <person name="Grzymski J."/>
            <person name="Neveux I."/>
            <person name="Lollar B.S."/>
            <person name="Russell C.E."/>
            <person name="Moser D.P."/>
        </authorList>
    </citation>
    <scope>NUCLEOTIDE SEQUENCE [LARGE SCALE GENOMIC DNA]</scope>
    <source>
        <strain evidence="2 3">DRI-13</strain>
    </source>
</reference>
<name>A0A7G6DZQ7_THEFR</name>
<gene>
    <name evidence="2" type="ORF">BR63_02685</name>
</gene>